<keyword evidence="3" id="KW-1185">Reference proteome</keyword>
<evidence type="ECO:0000313" key="3">
    <source>
        <dbReference type="Proteomes" id="UP001597101"/>
    </source>
</evidence>
<feature type="transmembrane region" description="Helical" evidence="1">
    <location>
        <begin position="97"/>
        <end position="115"/>
    </location>
</feature>
<dbReference type="Proteomes" id="UP001597101">
    <property type="component" value="Unassembled WGS sequence"/>
</dbReference>
<evidence type="ECO:0000313" key="2">
    <source>
        <dbReference type="EMBL" id="MFD0917640.1"/>
    </source>
</evidence>
<organism evidence="2 3">
    <name type="scientific">Pseudahrensia aquimaris</name>
    <dbReference type="NCBI Taxonomy" id="744461"/>
    <lineage>
        <taxon>Bacteria</taxon>
        <taxon>Pseudomonadati</taxon>
        <taxon>Pseudomonadota</taxon>
        <taxon>Alphaproteobacteria</taxon>
        <taxon>Hyphomicrobiales</taxon>
        <taxon>Ahrensiaceae</taxon>
        <taxon>Pseudahrensia</taxon>
    </lineage>
</organism>
<proteinExistence type="predicted"/>
<reference evidence="3" key="1">
    <citation type="journal article" date="2019" name="Int. J. Syst. Evol. Microbiol.">
        <title>The Global Catalogue of Microorganisms (GCM) 10K type strain sequencing project: providing services to taxonomists for standard genome sequencing and annotation.</title>
        <authorList>
            <consortium name="The Broad Institute Genomics Platform"/>
            <consortium name="The Broad Institute Genome Sequencing Center for Infectious Disease"/>
            <person name="Wu L."/>
            <person name="Ma J."/>
        </authorList>
    </citation>
    <scope>NUCLEOTIDE SEQUENCE [LARGE SCALE GENOMIC DNA]</scope>
    <source>
        <strain evidence="3">CCUG 60023</strain>
    </source>
</reference>
<sequence>MASIGAVEAVDSLLKGQIPIERFLRNLPLWFTIALVVGGAMLIPAFLVALPLYKFAKAQIGINFWTCIVFATLIVAVIWLFILGGRIMTMSNLLSPSSLYFLSPGLFAGFIFHRIDQGVWFKKREETNPVDVF</sequence>
<gene>
    <name evidence="2" type="ORF">ACFQ14_14640</name>
</gene>
<accession>A0ABW3FK61</accession>
<comment type="caution">
    <text evidence="2">The sequence shown here is derived from an EMBL/GenBank/DDBJ whole genome shotgun (WGS) entry which is preliminary data.</text>
</comment>
<name>A0ABW3FK61_9HYPH</name>
<feature type="transmembrane region" description="Helical" evidence="1">
    <location>
        <begin position="29"/>
        <end position="50"/>
    </location>
</feature>
<dbReference type="RefSeq" id="WP_377213497.1">
    <property type="nucleotide sequence ID" value="NZ_JBHTJV010000025.1"/>
</dbReference>
<keyword evidence="1" id="KW-0812">Transmembrane</keyword>
<keyword evidence="1" id="KW-0472">Membrane</keyword>
<dbReference type="EMBL" id="JBHTJV010000025">
    <property type="protein sequence ID" value="MFD0917640.1"/>
    <property type="molecule type" value="Genomic_DNA"/>
</dbReference>
<evidence type="ECO:0000256" key="1">
    <source>
        <dbReference type="SAM" id="Phobius"/>
    </source>
</evidence>
<keyword evidence="1" id="KW-1133">Transmembrane helix</keyword>
<protein>
    <submittedName>
        <fullName evidence="2">Uncharacterized protein</fullName>
    </submittedName>
</protein>
<feature type="transmembrane region" description="Helical" evidence="1">
    <location>
        <begin position="62"/>
        <end position="85"/>
    </location>
</feature>